<comment type="caution">
    <text evidence="2">The sequence shown here is derived from an EMBL/GenBank/DDBJ whole genome shotgun (WGS) entry which is preliminary data.</text>
</comment>
<reference evidence="2" key="1">
    <citation type="journal article" date="2022" name="bioRxiv">
        <title>Sequencing and chromosome-scale assembly of the giantPleurodeles waltlgenome.</title>
        <authorList>
            <person name="Brown T."/>
            <person name="Elewa A."/>
            <person name="Iarovenko S."/>
            <person name="Subramanian E."/>
            <person name="Araus A.J."/>
            <person name="Petzold A."/>
            <person name="Susuki M."/>
            <person name="Suzuki K.-i.T."/>
            <person name="Hayashi T."/>
            <person name="Toyoda A."/>
            <person name="Oliveira C."/>
            <person name="Osipova E."/>
            <person name="Leigh N.D."/>
            <person name="Simon A."/>
            <person name="Yun M.H."/>
        </authorList>
    </citation>
    <scope>NUCLEOTIDE SEQUENCE</scope>
    <source>
        <strain evidence="2">20211129_DDA</strain>
        <tissue evidence="2">Liver</tissue>
    </source>
</reference>
<feature type="compositionally biased region" description="Polar residues" evidence="1">
    <location>
        <begin position="64"/>
        <end position="83"/>
    </location>
</feature>
<proteinExistence type="predicted"/>
<dbReference type="AlphaFoldDB" id="A0AAV7N377"/>
<dbReference type="EMBL" id="JANPWB010000013">
    <property type="protein sequence ID" value="KAJ1110475.1"/>
    <property type="molecule type" value="Genomic_DNA"/>
</dbReference>
<organism evidence="2 3">
    <name type="scientific">Pleurodeles waltl</name>
    <name type="common">Iberian ribbed newt</name>
    <dbReference type="NCBI Taxonomy" id="8319"/>
    <lineage>
        <taxon>Eukaryota</taxon>
        <taxon>Metazoa</taxon>
        <taxon>Chordata</taxon>
        <taxon>Craniata</taxon>
        <taxon>Vertebrata</taxon>
        <taxon>Euteleostomi</taxon>
        <taxon>Amphibia</taxon>
        <taxon>Batrachia</taxon>
        <taxon>Caudata</taxon>
        <taxon>Salamandroidea</taxon>
        <taxon>Salamandridae</taxon>
        <taxon>Pleurodelinae</taxon>
        <taxon>Pleurodeles</taxon>
    </lineage>
</organism>
<protein>
    <submittedName>
        <fullName evidence="2">Uncharacterized protein</fullName>
    </submittedName>
</protein>
<evidence type="ECO:0000313" key="2">
    <source>
        <dbReference type="EMBL" id="KAJ1110475.1"/>
    </source>
</evidence>
<name>A0AAV7N377_PLEWA</name>
<keyword evidence="3" id="KW-1185">Reference proteome</keyword>
<evidence type="ECO:0000256" key="1">
    <source>
        <dbReference type="SAM" id="MobiDB-lite"/>
    </source>
</evidence>
<dbReference type="Proteomes" id="UP001066276">
    <property type="component" value="Chromosome 9"/>
</dbReference>
<accession>A0AAV7N377</accession>
<gene>
    <name evidence="2" type="ORF">NDU88_007826</name>
</gene>
<sequence length="104" mass="11432">MCHFSTPRAENETGCFSRHAPSVARERRRVTTATRTVLAHLAHSVGYKTCAALLHVNQQKPHCSAKTPPQQGVVNIRCGTSRNPPLRLPNPTSPSQKPQVGRSR</sequence>
<evidence type="ECO:0000313" key="3">
    <source>
        <dbReference type="Proteomes" id="UP001066276"/>
    </source>
</evidence>
<feature type="region of interest" description="Disordered" evidence="1">
    <location>
        <begin position="64"/>
        <end position="104"/>
    </location>
</feature>